<reference evidence="2" key="1">
    <citation type="submission" date="2023-01" db="EMBL/GenBank/DDBJ databases">
        <authorList>
            <person name="Van Ghelder C."/>
            <person name="Rancurel C."/>
        </authorList>
    </citation>
    <scope>NUCLEOTIDE SEQUENCE</scope>
    <source>
        <strain evidence="2">CNCM I-4278</strain>
    </source>
</reference>
<proteinExistence type="predicted"/>
<keyword evidence="3" id="KW-1185">Reference proteome</keyword>
<feature type="region of interest" description="Disordered" evidence="1">
    <location>
        <begin position="204"/>
        <end position="223"/>
    </location>
</feature>
<evidence type="ECO:0000313" key="2">
    <source>
        <dbReference type="EMBL" id="CAI6338214.1"/>
    </source>
</evidence>
<organism evidence="2 3">
    <name type="scientific">Periconia digitata</name>
    <dbReference type="NCBI Taxonomy" id="1303443"/>
    <lineage>
        <taxon>Eukaryota</taxon>
        <taxon>Fungi</taxon>
        <taxon>Dikarya</taxon>
        <taxon>Ascomycota</taxon>
        <taxon>Pezizomycotina</taxon>
        <taxon>Dothideomycetes</taxon>
        <taxon>Pleosporomycetidae</taxon>
        <taxon>Pleosporales</taxon>
        <taxon>Massarineae</taxon>
        <taxon>Periconiaceae</taxon>
        <taxon>Periconia</taxon>
    </lineage>
</organism>
<protein>
    <submittedName>
        <fullName evidence="2">Uncharacterized protein</fullName>
    </submittedName>
</protein>
<sequence length="253" mass="27747">MSVYTAVHCPRPRFFFVFPFFAAAVHMGLQHLRCVCVCVCVKRQVASFMGPCGYTRAVSFPTRTKQHHHHISSPLIMIWKSKKKLHPPGIPNMHRRLRNPGCLPAAAARLPGPVLVLQRSQCVCVRVHPHIAFETVPSPSCAARVTPESGLLSTSTLQLCLALPSTAVALHKLIHSERCGEIFGNHSTATCQFPRVTTLAPSHRSSHSILAPPSSLRLRHPSLHPPTIPSPVRAYSLPCANSCPSMHADRHSS</sequence>
<gene>
    <name evidence="2" type="ORF">PDIGIT_LOCUS11341</name>
</gene>
<name>A0A9W4UM41_9PLEO</name>
<dbReference type="EMBL" id="CAOQHR010000008">
    <property type="protein sequence ID" value="CAI6338214.1"/>
    <property type="molecule type" value="Genomic_DNA"/>
</dbReference>
<accession>A0A9W4UM41</accession>
<comment type="caution">
    <text evidence="2">The sequence shown here is derived from an EMBL/GenBank/DDBJ whole genome shotgun (WGS) entry which is preliminary data.</text>
</comment>
<evidence type="ECO:0000313" key="3">
    <source>
        <dbReference type="Proteomes" id="UP001152607"/>
    </source>
</evidence>
<dbReference type="Proteomes" id="UP001152607">
    <property type="component" value="Unassembled WGS sequence"/>
</dbReference>
<evidence type="ECO:0000256" key="1">
    <source>
        <dbReference type="SAM" id="MobiDB-lite"/>
    </source>
</evidence>
<dbReference type="AlphaFoldDB" id="A0A9W4UM41"/>